<keyword evidence="5" id="KW-1185">Reference proteome</keyword>
<comment type="subcellular location">
    <subcellularLocation>
        <location evidence="2">Peroxisome membrane</location>
    </subcellularLocation>
</comment>
<feature type="region of interest" description="Disordered" evidence="3">
    <location>
        <begin position="214"/>
        <end position="239"/>
    </location>
</feature>
<evidence type="ECO:0000313" key="4">
    <source>
        <dbReference type="EMBL" id="KAL2621004.1"/>
    </source>
</evidence>
<dbReference type="GO" id="GO:0005778">
    <property type="term" value="C:peroxisomal membrane"/>
    <property type="evidence" value="ECO:0007669"/>
    <property type="project" value="UniProtKB-SubCell"/>
</dbReference>
<feature type="region of interest" description="Disordered" evidence="3">
    <location>
        <begin position="61"/>
        <end position="89"/>
    </location>
</feature>
<sequence>MMEAYKEWVRHNRQWISSIESLASTATWFLPERFANYELASEAVSTLLGLVTVMNQHIVETAPPAPPRRHGREGPQPTPAPQPDQDQGFPWGLCVSVMKEVEVLTEMAAETYLGKEQKWAPVASIEAIKALLRLIILKKSGYKLLLDGGETKNTENSSQASGQFSPEDGRRRPPQGPGHQASGPSRPNIDPALYPRDLEGRAMQAMQKFGAHNFGPNRPSWARQRPDPPPPPQEVRTLDQRTYIPRPIPAGLKQEPAYKCGSFLVGEVLLTSRPLLYVLLVWRYGLKSWRPWLSALSVDVIGMYLVSYATSEADRRLASERPPNAPQANLSSQSARERQELKRRQLLWALYVMRDPFFDRYTRRPLEKVGNALSPVPLVGTLAEKAVELLYAVQGFYSYTAAS</sequence>
<proteinExistence type="inferred from homology"/>
<feature type="compositionally biased region" description="Polar residues" evidence="3">
    <location>
        <begin position="154"/>
        <end position="164"/>
    </location>
</feature>
<feature type="region of interest" description="Disordered" evidence="3">
    <location>
        <begin position="148"/>
        <end position="194"/>
    </location>
</feature>
<dbReference type="InterPro" id="IPR013919">
    <property type="entry name" value="Pex16"/>
</dbReference>
<name>A0ABD1Y6N4_9MARC</name>
<gene>
    <name evidence="4" type="ORF">R1flu_001209</name>
</gene>
<feature type="region of interest" description="Disordered" evidence="3">
    <location>
        <begin position="317"/>
        <end position="336"/>
    </location>
</feature>
<evidence type="ECO:0000313" key="5">
    <source>
        <dbReference type="Proteomes" id="UP001605036"/>
    </source>
</evidence>
<evidence type="ECO:0000256" key="1">
    <source>
        <dbReference type="ARBA" id="ARBA00009505"/>
    </source>
</evidence>
<organism evidence="4 5">
    <name type="scientific">Riccia fluitans</name>
    <dbReference type="NCBI Taxonomy" id="41844"/>
    <lineage>
        <taxon>Eukaryota</taxon>
        <taxon>Viridiplantae</taxon>
        <taxon>Streptophyta</taxon>
        <taxon>Embryophyta</taxon>
        <taxon>Marchantiophyta</taxon>
        <taxon>Marchantiopsida</taxon>
        <taxon>Marchantiidae</taxon>
        <taxon>Marchantiales</taxon>
        <taxon>Ricciaceae</taxon>
        <taxon>Riccia</taxon>
    </lineage>
</organism>
<comment type="caution">
    <text evidence="4">The sequence shown here is derived from an EMBL/GenBank/DDBJ whole genome shotgun (WGS) entry which is preliminary data.</text>
</comment>
<dbReference type="AlphaFoldDB" id="A0ABD1Y6N4"/>
<dbReference type="PANTHER" id="PTHR13299">
    <property type="entry name" value="PEROXISOMAL MEMBRANE PROTEIN PEX16"/>
    <property type="match status" value="1"/>
</dbReference>
<dbReference type="GO" id="GO:0007031">
    <property type="term" value="P:peroxisome organization"/>
    <property type="evidence" value="ECO:0007669"/>
    <property type="project" value="UniProtKB-KW"/>
</dbReference>
<reference evidence="4 5" key="1">
    <citation type="submission" date="2024-09" db="EMBL/GenBank/DDBJ databases">
        <title>Chromosome-scale assembly of Riccia fluitans.</title>
        <authorList>
            <person name="Paukszto L."/>
            <person name="Sawicki J."/>
            <person name="Karawczyk K."/>
            <person name="Piernik-Szablinska J."/>
            <person name="Szczecinska M."/>
            <person name="Mazdziarz M."/>
        </authorList>
    </citation>
    <scope>NUCLEOTIDE SEQUENCE [LARGE SCALE GENOMIC DNA]</scope>
    <source>
        <strain evidence="4">Rf_01</strain>
        <tissue evidence="4">Aerial parts of the thallus</tissue>
    </source>
</reference>
<dbReference type="EMBL" id="JBHFFA010000006">
    <property type="protein sequence ID" value="KAL2621004.1"/>
    <property type="molecule type" value="Genomic_DNA"/>
</dbReference>
<protein>
    <recommendedName>
        <fullName evidence="2">Peroxisomal membrane protein PEX16</fullName>
    </recommendedName>
</protein>
<dbReference type="Pfam" id="PF08610">
    <property type="entry name" value="Pex16"/>
    <property type="match status" value="1"/>
</dbReference>
<evidence type="ECO:0000256" key="3">
    <source>
        <dbReference type="SAM" id="MobiDB-lite"/>
    </source>
</evidence>
<keyword evidence="2" id="KW-0576">Peroxisome</keyword>
<dbReference type="PANTHER" id="PTHR13299:SF0">
    <property type="entry name" value="PEROXISOMAL MEMBRANE PROTEIN PEX16"/>
    <property type="match status" value="1"/>
</dbReference>
<keyword evidence="2" id="KW-0962">Peroxisome biogenesis</keyword>
<evidence type="ECO:0000256" key="2">
    <source>
        <dbReference type="RuleBase" id="RU365003"/>
    </source>
</evidence>
<accession>A0ABD1Y6N4</accession>
<comment type="similarity">
    <text evidence="1 2">Belongs to the peroxin-16 family.</text>
</comment>
<dbReference type="Proteomes" id="UP001605036">
    <property type="component" value="Unassembled WGS sequence"/>
</dbReference>